<evidence type="ECO:0000313" key="5">
    <source>
        <dbReference type="EMBL" id="MBQ0923102.1"/>
    </source>
</evidence>
<name>A0ABS5DA24_9PSEU</name>
<comment type="caution">
    <text evidence="5">The sequence shown here is derived from an EMBL/GenBank/DDBJ whole genome shotgun (WGS) entry which is preliminary data.</text>
</comment>
<dbReference type="RefSeq" id="WP_210968565.1">
    <property type="nucleotide sequence ID" value="NZ_JAGPXE010000001.1"/>
</dbReference>
<accession>A0ABS5DA24</accession>
<reference evidence="5 6" key="1">
    <citation type="submission" date="2021-04" db="EMBL/GenBank/DDBJ databases">
        <title>Whole-genome sequencing of Saccharopolyspora endophytica KCTC 19397.</title>
        <authorList>
            <person name="Ay H."/>
            <person name="Saygin H."/>
            <person name="Sahin N."/>
        </authorList>
    </citation>
    <scope>NUCLEOTIDE SEQUENCE [LARGE SCALE GENOMIC DNA]</scope>
    <source>
        <strain evidence="5 6">KCTC 19397</strain>
    </source>
</reference>
<dbReference type="CDD" id="cd00882">
    <property type="entry name" value="Ras_like_GTPase"/>
    <property type="match status" value="1"/>
</dbReference>
<dbReference type="InterPro" id="IPR052705">
    <property type="entry name" value="Gliding_Motility_GTPase"/>
</dbReference>
<keyword evidence="4" id="KW-0342">GTP-binding</keyword>
<dbReference type="SUPFAM" id="SSF52540">
    <property type="entry name" value="P-loop containing nucleoside triphosphate hydrolases"/>
    <property type="match status" value="1"/>
</dbReference>
<evidence type="ECO:0000256" key="1">
    <source>
        <dbReference type="ARBA" id="ARBA00005290"/>
    </source>
</evidence>
<proteinExistence type="inferred from homology"/>
<evidence type="ECO:0000256" key="3">
    <source>
        <dbReference type="ARBA" id="ARBA00022801"/>
    </source>
</evidence>
<dbReference type="InterPro" id="IPR027417">
    <property type="entry name" value="P-loop_NTPase"/>
</dbReference>
<dbReference type="PANTHER" id="PTHR42708">
    <property type="entry name" value="ATP/GTP-BINDING PROTEIN-RELATED"/>
    <property type="match status" value="1"/>
</dbReference>
<dbReference type="PANTHER" id="PTHR42708:SF1">
    <property type="entry name" value="GLIDING MOTILITY PROTEIN MGLA"/>
    <property type="match status" value="1"/>
</dbReference>
<evidence type="ECO:0000256" key="4">
    <source>
        <dbReference type="ARBA" id="ARBA00023134"/>
    </source>
</evidence>
<organism evidence="5 6">
    <name type="scientific">Saccharopolyspora endophytica</name>
    <dbReference type="NCBI Taxonomy" id="543886"/>
    <lineage>
        <taxon>Bacteria</taxon>
        <taxon>Bacillati</taxon>
        <taxon>Actinomycetota</taxon>
        <taxon>Actinomycetes</taxon>
        <taxon>Pseudonocardiales</taxon>
        <taxon>Pseudonocardiaceae</taxon>
        <taxon>Saccharopolyspora</taxon>
    </lineage>
</organism>
<sequence length="202" mass="22014">MVSSSSKPSPFAVKILIAGGFGVGKTTFVKTVSETTALSTEATLTEASCDVDDLAGIEDKTTTTVAFDFGRFTVDDQVTVYMFGTPGQDRFWFMWDEIAEGALGAIILADARRIHESFAAIDYFENREIPFIIAVNHFAGAAEYKIEELQYALDIPPRIPTIIGDARDRESCKYMLVTLVDSLIDASTSSATPWPSPLTHAP</sequence>
<dbReference type="Gene3D" id="3.40.50.300">
    <property type="entry name" value="P-loop containing nucleotide triphosphate hydrolases"/>
    <property type="match status" value="1"/>
</dbReference>
<keyword evidence="2" id="KW-0547">Nucleotide-binding</keyword>
<evidence type="ECO:0000313" key="6">
    <source>
        <dbReference type="Proteomes" id="UP000674084"/>
    </source>
</evidence>
<dbReference type="InterPro" id="IPR004130">
    <property type="entry name" value="Gpn"/>
</dbReference>
<dbReference type="EMBL" id="JAGPXE010000001">
    <property type="protein sequence ID" value="MBQ0923102.1"/>
    <property type="molecule type" value="Genomic_DNA"/>
</dbReference>
<evidence type="ECO:0000256" key="2">
    <source>
        <dbReference type="ARBA" id="ARBA00022741"/>
    </source>
</evidence>
<dbReference type="Proteomes" id="UP000674084">
    <property type="component" value="Unassembled WGS sequence"/>
</dbReference>
<comment type="similarity">
    <text evidence="1">Belongs to the GPN-loop GTPase family.</text>
</comment>
<gene>
    <name evidence="5" type="ORF">KBO27_04050</name>
</gene>
<dbReference type="Pfam" id="PF03029">
    <property type="entry name" value="ATP_bind_1"/>
    <property type="match status" value="1"/>
</dbReference>
<keyword evidence="3" id="KW-0378">Hydrolase</keyword>
<protein>
    <submittedName>
        <fullName evidence="5">ATP/GTP-binding protein</fullName>
    </submittedName>
</protein>
<keyword evidence="6" id="KW-1185">Reference proteome</keyword>